<evidence type="ECO:0000256" key="2">
    <source>
        <dbReference type="SAM" id="SignalP"/>
    </source>
</evidence>
<gene>
    <name evidence="3" type="ORF">JOC58_000251</name>
</gene>
<feature type="compositionally biased region" description="Polar residues" evidence="1">
    <location>
        <begin position="23"/>
        <end position="47"/>
    </location>
</feature>
<feature type="region of interest" description="Disordered" evidence="1">
    <location>
        <begin position="23"/>
        <end position="116"/>
    </location>
</feature>
<feature type="chain" id="PRO_5046431991" description="DUF4352 domain-containing protein" evidence="2">
    <location>
        <begin position="25"/>
        <end position="222"/>
    </location>
</feature>
<evidence type="ECO:0000256" key="1">
    <source>
        <dbReference type="SAM" id="MobiDB-lite"/>
    </source>
</evidence>
<feature type="compositionally biased region" description="Polar residues" evidence="1">
    <location>
        <begin position="106"/>
        <end position="116"/>
    </location>
</feature>
<keyword evidence="4" id="KW-1185">Reference proteome</keyword>
<organism evidence="3 4">
    <name type="scientific">Paenibacillus hunanensis</name>
    <dbReference type="NCBI Taxonomy" id="539262"/>
    <lineage>
        <taxon>Bacteria</taxon>
        <taxon>Bacillati</taxon>
        <taxon>Bacillota</taxon>
        <taxon>Bacilli</taxon>
        <taxon>Bacillales</taxon>
        <taxon>Paenibacillaceae</taxon>
        <taxon>Paenibacillus</taxon>
    </lineage>
</organism>
<dbReference type="EMBL" id="JAVDQH010000001">
    <property type="protein sequence ID" value="MDR6242367.1"/>
    <property type="molecule type" value="Genomic_DNA"/>
</dbReference>
<evidence type="ECO:0000313" key="3">
    <source>
        <dbReference type="EMBL" id="MDR6242367.1"/>
    </source>
</evidence>
<proteinExistence type="predicted"/>
<feature type="compositionally biased region" description="Polar residues" evidence="1">
    <location>
        <begin position="57"/>
        <end position="88"/>
    </location>
</feature>
<comment type="caution">
    <text evidence="3">The sequence shown here is derived from an EMBL/GenBank/DDBJ whole genome shotgun (WGS) entry which is preliminary data.</text>
</comment>
<keyword evidence="2" id="KW-0732">Signal</keyword>
<sequence>MNRVSKWMLGAGLASMLVLVTACSSGSSQTPAPSTQQPAAEDNSSSEATGAGGTGTMNPESSDSNTGTGSSESNEGANDATGSTTAPAQGSDSSGSTGGSTGTGSEPSNNADPELTPQTTELKISTVQQGPGQLFIRVEEMPKGYGVSNMEWESPGYNESTTFDQAVQNGKNGKDGFFASSDQRNFGFIYSGSHSGQAGKLTLTLRNGSGDELTWYDNVLLQ</sequence>
<feature type="signal peptide" evidence="2">
    <location>
        <begin position="1"/>
        <end position="24"/>
    </location>
</feature>
<dbReference type="RefSeq" id="WP_188774829.1">
    <property type="nucleotide sequence ID" value="NZ_BMMB01000003.1"/>
</dbReference>
<reference evidence="3 4" key="1">
    <citation type="submission" date="2023-07" db="EMBL/GenBank/DDBJ databases">
        <title>Genomic Encyclopedia of Type Strains, Phase IV (KMG-IV): sequencing the most valuable type-strain genomes for metagenomic binning, comparative biology and taxonomic classification.</title>
        <authorList>
            <person name="Goeker M."/>
        </authorList>
    </citation>
    <scope>NUCLEOTIDE SEQUENCE [LARGE SCALE GENOMIC DNA]</scope>
    <source>
        <strain evidence="3 4">DSM 22170</strain>
    </source>
</reference>
<dbReference type="Proteomes" id="UP001185028">
    <property type="component" value="Unassembled WGS sequence"/>
</dbReference>
<evidence type="ECO:0000313" key="4">
    <source>
        <dbReference type="Proteomes" id="UP001185028"/>
    </source>
</evidence>
<name>A0ABU1IVG7_9BACL</name>
<accession>A0ABU1IVG7</accession>
<protein>
    <recommendedName>
        <fullName evidence="5">DUF4352 domain-containing protein</fullName>
    </recommendedName>
</protein>
<dbReference type="PROSITE" id="PS51257">
    <property type="entry name" value="PROKAR_LIPOPROTEIN"/>
    <property type="match status" value="1"/>
</dbReference>
<evidence type="ECO:0008006" key="5">
    <source>
        <dbReference type="Google" id="ProtNLM"/>
    </source>
</evidence>